<dbReference type="PANTHER" id="PTHR11923:SF109">
    <property type="entry name" value="SENSORY NEURON MEMBRANE PROTEIN 2"/>
    <property type="match status" value="1"/>
</dbReference>
<accession>A0AA49X7N4</accession>
<evidence type="ECO:0000256" key="10">
    <source>
        <dbReference type="ARBA" id="ARBA00023170"/>
    </source>
</evidence>
<evidence type="ECO:0000256" key="1">
    <source>
        <dbReference type="ARBA" id="ARBA00004236"/>
    </source>
</evidence>
<dbReference type="GO" id="GO:0005044">
    <property type="term" value="F:scavenger receptor activity"/>
    <property type="evidence" value="ECO:0007669"/>
    <property type="project" value="TreeGrafter"/>
</dbReference>
<evidence type="ECO:0000256" key="2">
    <source>
        <dbReference type="ARBA" id="ARBA00010532"/>
    </source>
</evidence>
<dbReference type="EMBL" id="OQ970434">
    <property type="protein sequence ID" value="WLL73946.1"/>
    <property type="molecule type" value="mRNA"/>
</dbReference>
<evidence type="ECO:0000256" key="13">
    <source>
        <dbReference type="SAM" id="Phobius"/>
    </source>
</evidence>
<evidence type="ECO:0000256" key="12">
    <source>
        <dbReference type="ARBA" id="ARBA00040645"/>
    </source>
</evidence>
<proteinExistence type="evidence at transcript level"/>
<keyword evidence="5 13" id="KW-0812">Transmembrane</keyword>
<comment type="subcellular location">
    <subcellularLocation>
        <location evidence="1">Cell membrane</location>
    </subcellularLocation>
</comment>
<comment type="similarity">
    <text evidence="2">Belongs to the CD36 family.</text>
</comment>
<name>A0AA49X7N4_9NEOP</name>
<evidence type="ECO:0000256" key="6">
    <source>
        <dbReference type="ARBA" id="ARBA00022725"/>
    </source>
</evidence>
<dbReference type="GO" id="GO:0007608">
    <property type="term" value="P:sensory perception of smell"/>
    <property type="evidence" value="ECO:0007669"/>
    <property type="project" value="UniProtKB-KW"/>
</dbReference>
<evidence type="ECO:0000256" key="11">
    <source>
        <dbReference type="ARBA" id="ARBA00023180"/>
    </source>
</evidence>
<feature type="transmembrane region" description="Helical" evidence="13">
    <location>
        <begin position="134"/>
        <end position="157"/>
    </location>
</feature>
<evidence type="ECO:0000256" key="5">
    <source>
        <dbReference type="ARBA" id="ARBA00022692"/>
    </source>
</evidence>
<keyword evidence="6" id="KW-0552">Olfaction</keyword>
<evidence type="ECO:0000313" key="14">
    <source>
        <dbReference type="EMBL" id="WLL73946.1"/>
    </source>
</evidence>
<dbReference type="GO" id="GO:0005886">
    <property type="term" value="C:plasma membrane"/>
    <property type="evidence" value="ECO:0007669"/>
    <property type="project" value="UniProtKB-SubCell"/>
</dbReference>
<dbReference type="InterPro" id="IPR002159">
    <property type="entry name" value="CD36_fam"/>
</dbReference>
<dbReference type="Pfam" id="PF01130">
    <property type="entry name" value="CD36"/>
    <property type="match status" value="1"/>
</dbReference>
<dbReference type="AlphaFoldDB" id="A0AA49X7N4"/>
<dbReference type="PANTHER" id="PTHR11923">
    <property type="entry name" value="SCAVENGER RECEPTOR CLASS B TYPE-1 SR-B1"/>
    <property type="match status" value="1"/>
</dbReference>
<keyword evidence="10" id="KW-0675">Receptor</keyword>
<evidence type="ECO:0000256" key="9">
    <source>
        <dbReference type="ARBA" id="ARBA00023157"/>
    </source>
</evidence>
<keyword evidence="3" id="KW-1003">Cell membrane</keyword>
<sequence>MKFSLKYLTLQIKTRCAKFIITYILFSGAYMVLSYPHFLYADTRYRNGVLGLNPIEEDHRIFLDLEPNTGTVMRGAKRAQFNVFMRNINGIPITGNLLTTLTPIIWIEEGFALPDEYADILTTQVVQTLGLVNVLVPVLVAISCAILVLGIIIFLCAKKKDVV</sequence>
<evidence type="ECO:0000256" key="7">
    <source>
        <dbReference type="ARBA" id="ARBA00022989"/>
    </source>
</evidence>
<dbReference type="GO" id="GO:0005737">
    <property type="term" value="C:cytoplasm"/>
    <property type="evidence" value="ECO:0007669"/>
    <property type="project" value="TreeGrafter"/>
</dbReference>
<keyword evidence="9" id="KW-1015">Disulfide bond</keyword>
<dbReference type="PRINTS" id="PR01609">
    <property type="entry name" value="CD36FAMILY"/>
</dbReference>
<keyword evidence="11" id="KW-0325">Glycoprotein</keyword>
<organism evidence="14">
    <name type="scientific">Leucinodes orbonalis</name>
    <dbReference type="NCBI Taxonomy" id="711050"/>
    <lineage>
        <taxon>Eukaryota</taxon>
        <taxon>Metazoa</taxon>
        <taxon>Ecdysozoa</taxon>
        <taxon>Arthropoda</taxon>
        <taxon>Hexapoda</taxon>
        <taxon>Insecta</taxon>
        <taxon>Pterygota</taxon>
        <taxon>Neoptera</taxon>
        <taxon>Endopterygota</taxon>
        <taxon>Lepidoptera</taxon>
        <taxon>Glossata</taxon>
        <taxon>Ditrysia</taxon>
        <taxon>Pyraloidea</taxon>
        <taxon>Crambidae</taxon>
        <taxon>Spilomelinae</taxon>
        <taxon>Leucinodes</taxon>
    </lineage>
</organism>
<feature type="transmembrane region" description="Helical" evidence="13">
    <location>
        <begin position="20"/>
        <end position="40"/>
    </location>
</feature>
<keyword evidence="4" id="KW-0716">Sensory transduction</keyword>
<reference evidence="14" key="1">
    <citation type="submission" date="2023-05" db="EMBL/GenBank/DDBJ databases">
        <authorList>
            <person name="Pathak J."/>
            <person name="Thiruvengadam V."/>
            <person name="Gracy G.R."/>
            <person name="M M."/>
        </authorList>
    </citation>
    <scope>NUCLEOTIDE SEQUENCE</scope>
    <source>
        <tissue evidence="14">Head and antenna</tissue>
    </source>
</reference>
<keyword evidence="7 13" id="KW-1133">Transmembrane helix</keyword>
<evidence type="ECO:0000256" key="3">
    <source>
        <dbReference type="ARBA" id="ARBA00022475"/>
    </source>
</evidence>
<evidence type="ECO:0000256" key="4">
    <source>
        <dbReference type="ARBA" id="ARBA00022606"/>
    </source>
</evidence>
<evidence type="ECO:0000256" key="8">
    <source>
        <dbReference type="ARBA" id="ARBA00023136"/>
    </source>
</evidence>
<keyword evidence="8 13" id="KW-0472">Membrane</keyword>
<protein>
    <recommendedName>
        <fullName evidence="12">Sensory neuron membrane protein 2</fullName>
    </recommendedName>
</protein>